<dbReference type="OMA" id="RPHNSFN"/>
<dbReference type="InterPro" id="IPR012677">
    <property type="entry name" value="Nucleotide-bd_a/b_plait_sf"/>
</dbReference>
<feature type="compositionally biased region" description="Basic and acidic residues" evidence="5">
    <location>
        <begin position="151"/>
        <end position="171"/>
    </location>
</feature>
<dbReference type="PROSITE" id="PS50102">
    <property type="entry name" value="RRM"/>
    <property type="match status" value="1"/>
</dbReference>
<keyword evidence="9" id="KW-1185">Reference proteome</keyword>
<dbReference type="PROSITE" id="PS50250">
    <property type="entry name" value="PCI"/>
    <property type="match status" value="1"/>
</dbReference>
<evidence type="ECO:0000256" key="3">
    <source>
        <dbReference type="PROSITE-ProRule" id="PRU00176"/>
    </source>
</evidence>
<accession>B3MW55</accession>
<dbReference type="SUPFAM" id="SSF54928">
    <property type="entry name" value="RNA-binding domain, RBD"/>
    <property type="match status" value="1"/>
</dbReference>
<feature type="compositionally biased region" description="Basic and acidic residues" evidence="5">
    <location>
        <begin position="653"/>
        <end position="696"/>
    </location>
</feature>
<feature type="domain" description="RRM" evidence="6">
    <location>
        <begin position="12"/>
        <end position="83"/>
    </location>
</feature>
<dbReference type="GO" id="GO:0005737">
    <property type="term" value="C:cytoplasm"/>
    <property type="evidence" value="ECO:0007669"/>
    <property type="project" value="TreeGrafter"/>
</dbReference>
<proteinExistence type="inferred from homology"/>
<feature type="coiled-coil region" evidence="4">
    <location>
        <begin position="1295"/>
        <end position="1325"/>
    </location>
</feature>
<comment type="similarity">
    <text evidence="2">Belongs to the SAC3 family.</text>
</comment>
<feature type="domain" description="PCI" evidence="7">
    <location>
        <begin position="349"/>
        <end position="532"/>
    </location>
</feature>
<evidence type="ECO:0000313" key="9">
    <source>
        <dbReference type="Proteomes" id="UP000007801"/>
    </source>
</evidence>
<dbReference type="Pfam" id="PF03399">
    <property type="entry name" value="SAC3_GANP"/>
    <property type="match status" value="1"/>
</dbReference>
<dbReference type="GO" id="GO:0070390">
    <property type="term" value="C:transcription export complex 2"/>
    <property type="evidence" value="ECO:0007669"/>
    <property type="project" value="EnsemblMetazoa"/>
</dbReference>
<dbReference type="GO" id="GO:0005643">
    <property type="term" value="C:nuclear pore"/>
    <property type="evidence" value="ECO:0007669"/>
    <property type="project" value="EnsemblMetazoa"/>
</dbReference>
<dbReference type="STRING" id="7217.B3MW55"/>
<feature type="compositionally biased region" description="Basic residues" evidence="5">
    <location>
        <begin position="1375"/>
        <end position="1385"/>
    </location>
</feature>
<evidence type="ECO:0000256" key="2">
    <source>
        <dbReference type="ARBA" id="ARBA00038443"/>
    </source>
</evidence>
<dbReference type="InterPro" id="IPR034366">
    <property type="entry name" value="XMAS_RRM"/>
</dbReference>
<evidence type="ECO:0000313" key="8">
    <source>
        <dbReference type="EMBL" id="EDV35200.1"/>
    </source>
</evidence>
<dbReference type="PhylomeDB" id="B3MW55"/>
<dbReference type="Gene3D" id="1.25.40.990">
    <property type="match status" value="1"/>
</dbReference>
<dbReference type="InterPro" id="IPR005062">
    <property type="entry name" value="SAC3/GANP/THP3_conserved"/>
</dbReference>
<dbReference type="HOGENOM" id="CLU_003138_0_0_1"/>
<feature type="compositionally biased region" description="Basic and acidic residues" evidence="5">
    <location>
        <begin position="1355"/>
        <end position="1374"/>
    </location>
</feature>
<name>B3MW55_DROAN</name>
<evidence type="ECO:0000256" key="1">
    <source>
        <dbReference type="ARBA" id="ARBA00022884"/>
    </source>
</evidence>
<keyword evidence="4" id="KW-0175">Coiled coil</keyword>
<dbReference type="OrthoDB" id="21502at2759"/>
<keyword evidence="1 3" id="KW-0694">RNA-binding</keyword>
<evidence type="ECO:0000256" key="4">
    <source>
        <dbReference type="SAM" id="Coils"/>
    </source>
</evidence>
<protein>
    <recommendedName>
        <fullName evidence="10">PCI domain-containing protein</fullName>
    </recommendedName>
</protein>
<dbReference type="GO" id="GO:0043021">
    <property type="term" value="F:ribonucleoprotein complex binding"/>
    <property type="evidence" value="ECO:0007669"/>
    <property type="project" value="EnsemblMetazoa"/>
</dbReference>
<evidence type="ECO:0000256" key="5">
    <source>
        <dbReference type="SAM" id="MobiDB-lite"/>
    </source>
</evidence>
<dbReference type="GO" id="GO:0045944">
    <property type="term" value="P:positive regulation of transcription by RNA polymerase II"/>
    <property type="evidence" value="ECO:0007669"/>
    <property type="project" value="EnsemblMetazoa"/>
</dbReference>
<organism evidence="8 9">
    <name type="scientific">Drosophila ananassae</name>
    <name type="common">Fruit fly</name>
    <dbReference type="NCBI Taxonomy" id="7217"/>
    <lineage>
        <taxon>Eukaryota</taxon>
        <taxon>Metazoa</taxon>
        <taxon>Ecdysozoa</taxon>
        <taxon>Arthropoda</taxon>
        <taxon>Hexapoda</taxon>
        <taxon>Insecta</taxon>
        <taxon>Pterygota</taxon>
        <taxon>Neoptera</taxon>
        <taxon>Endopterygota</taxon>
        <taxon>Diptera</taxon>
        <taxon>Brachycera</taxon>
        <taxon>Muscomorpha</taxon>
        <taxon>Ephydroidea</taxon>
        <taxon>Drosophilidae</taxon>
        <taxon>Drosophila</taxon>
        <taxon>Sophophora</taxon>
    </lineage>
</organism>
<dbReference type="Proteomes" id="UP000007801">
    <property type="component" value="Unassembled WGS sequence"/>
</dbReference>
<dbReference type="GO" id="GO:0003723">
    <property type="term" value="F:RNA binding"/>
    <property type="evidence" value="ECO:0007669"/>
    <property type="project" value="UniProtKB-UniRule"/>
</dbReference>
<dbReference type="InParanoid" id="B3MW55"/>
<dbReference type="InterPro" id="IPR000504">
    <property type="entry name" value="RRM_dom"/>
</dbReference>
<dbReference type="GO" id="GO:0016973">
    <property type="term" value="P:poly(A)+ mRNA export from nucleus"/>
    <property type="evidence" value="ECO:0007669"/>
    <property type="project" value="EnsemblMetazoa"/>
</dbReference>
<feature type="region of interest" description="Disordered" evidence="5">
    <location>
        <begin position="644"/>
        <end position="696"/>
    </location>
</feature>
<sequence>MADFRPGAYNYKTLLCKNIPDLFLDKFVARSHFGRFGTLVNFVLRPRRMTCTVSYATEAEAERALLEGGSFNGRQFDISYAENENSPAQKTEEWVDPDVQAELSALSAPWRSDYPAGKTTKKTSSSQSHSSSHSSASTSKMPSGGGGTSTSRDRPHTQHEKELESLLRRPAHTAEERYRVLDARDKLLRLNQAHKRSKNRHNSSTATEGYCPDMCPEKERALREFQRQVAVYELQTNSDELICHERALKQYSRSSADQETPLAHELRGEPALHMTMSYLMHEIMDISDNPELNLGDWFHFVWDRTRSIRKEITQQELCSLGVVKLVEQCARFHIHCAARLVAADPSVFDSKINAENLTKCLQTLKYMYHDLRLKGVQCPREAEFRGYIVLLNLADANFLWDIGQLPAELQSCREVRQAIQFYLALQDTNIVRFFKLLRDKETSYLSACILVTYFTRLRVLALQRLIMAYRAPRKNEVSSLPLIYVSQMLGCSDPEEAAEFVEHYGLKVNSAGRVALTRMHTVESEYKLQRQIELVESKRQLSVGECICGEPLPPKSLYLNHRPHNSFNEHGVLKSVAWAAKDQLPGMHAQIEVPPSRRSPPPSLPTQSFHRPPNADSFFKVPMAAPAAPGAVPSTMFRFVLPQPTRQAQQERAAFEDQQRQAERRRVAELEARQRAEADAQRERDRQEKMRQLQEAEELNRRQQELQRQLKEQQELEKQRRLELARIKAEKEEQLRQERLRQEREQREKEQREKELREMQLRREKRQTELTFQYYDELLKGDIEKVCRQELSLQKAVNSCYLDLVDSLIAEMAEKERQQSIYELGLMRLYWRRWRNYRGIQQQKDVLFNQLPLSFAAENPLRLIDGRQVEESLRLIRRYRQGEACDYKKLLAGLEENSWLKLDLWRVLDQCLPAKLPGARRFYKLILMLPAGDNGLQLNYDLDRGLLQQPQAPDARLEPGGYIRGLAQNVALSVVKVRGDWNQQDLLQADGIVCLTGASHFPQLGQRLQQLVRASGCPDVALILQYPSHSHVDQPQPPLEQMGLRHWRIFPLRHSGNNRQRLLSHVRSAVEFLAGTRSVLDLRQVELREFLIESLGQELFRQLKYAADRDATIRKGSRESPQYCVELYNEAVHRLQLVVGEDLSTASRLPEELRVFVEPMSGIVTLDTNRMEYFEPGWERPERRRRIVDLMERSKLPTMKPLPPREEEQCQWVLDYAQQSQQEELVEPISLQAIKFLERSRQDYLGLVEIFAGERLQYVLRQELELPQGLVYKVASLKQRFLTAWYYEFQAPDYKESVRELVEESAKEQEQLEQEEAMAMAEEELDFQTIISRAEAILERCQKRRILAELNSPKDAAKKKPDRDAARPDPESKAKRQRLHKSLLD</sequence>
<dbReference type="Gene3D" id="3.30.70.330">
    <property type="match status" value="1"/>
</dbReference>
<gene>
    <name evidence="8" type="primary">Dana\GF22627</name>
    <name evidence="8" type="synonym">dana_GLEANR_6580</name>
    <name evidence="8" type="ORF">GF22627</name>
</gene>
<evidence type="ECO:0000259" key="6">
    <source>
        <dbReference type="PROSITE" id="PS50102"/>
    </source>
</evidence>
<dbReference type="CDD" id="cd12457">
    <property type="entry name" value="RRM_XMAS2"/>
    <property type="match status" value="1"/>
</dbReference>
<feature type="region of interest" description="Disordered" evidence="5">
    <location>
        <begin position="591"/>
        <end position="617"/>
    </location>
</feature>
<dbReference type="EMBL" id="CH902625">
    <property type="protein sequence ID" value="EDV35200.1"/>
    <property type="molecule type" value="Genomic_DNA"/>
</dbReference>
<feature type="compositionally biased region" description="Low complexity" evidence="5">
    <location>
        <begin position="122"/>
        <end position="142"/>
    </location>
</feature>
<feature type="region of interest" description="Disordered" evidence="5">
    <location>
        <begin position="106"/>
        <end position="171"/>
    </location>
</feature>
<dbReference type="InterPro" id="IPR035979">
    <property type="entry name" value="RBD_domain_sf"/>
</dbReference>
<dbReference type="PANTHER" id="PTHR12436">
    <property type="entry name" value="80 KDA MCM3-ASSOCIATED PROTEIN"/>
    <property type="match status" value="1"/>
</dbReference>
<dbReference type="InterPro" id="IPR000717">
    <property type="entry name" value="PCI_dom"/>
</dbReference>
<feature type="region of interest" description="Disordered" evidence="5">
    <location>
        <begin position="1349"/>
        <end position="1385"/>
    </location>
</feature>
<dbReference type="eggNOG" id="KOG1860">
    <property type="taxonomic scope" value="Eukaryota"/>
</dbReference>
<dbReference type="PANTHER" id="PTHR12436:SF3">
    <property type="entry name" value="GERMINAL-CENTER ASSOCIATED NUCLEAR PROTEIN"/>
    <property type="match status" value="1"/>
</dbReference>
<dbReference type="InterPro" id="IPR045107">
    <property type="entry name" value="SAC3/GANP/THP3"/>
</dbReference>
<dbReference type="GO" id="GO:0034399">
    <property type="term" value="C:nuclear periphery"/>
    <property type="evidence" value="ECO:0007669"/>
    <property type="project" value="EnsemblMetazoa"/>
</dbReference>
<reference evidence="8 9" key="1">
    <citation type="journal article" date="2007" name="Nature">
        <title>Evolution of genes and genomes on the Drosophila phylogeny.</title>
        <authorList>
            <consortium name="Drosophila 12 Genomes Consortium"/>
            <person name="Clark A.G."/>
            <person name="Eisen M.B."/>
            <person name="Smith D.R."/>
            <person name="Bergman C.M."/>
            <person name="Oliver B."/>
            <person name="Markow T.A."/>
            <person name="Kaufman T.C."/>
            <person name="Kellis M."/>
            <person name="Gelbart W."/>
            <person name="Iyer V.N."/>
            <person name="Pollard D.A."/>
            <person name="Sackton T.B."/>
            <person name="Larracuente A.M."/>
            <person name="Singh N.D."/>
            <person name="Abad J.P."/>
            <person name="Abt D.N."/>
            <person name="Adryan B."/>
            <person name="Aguade M."/>
            <person name="Akashi H."/>
            <person name="Anderson W.W."/>
            <person name="Aquadro C.F."/>
            <person name="Ardell D.H."/>
            <person name="Arguello R."/>
            <person name="Artieri C.G."/>
            <person name="Barbash D.A."/>
            <person name="Barker D."/>
            <person name="Barsanti P."/>
            <person name="Batterham P."/>
            <person name="Batzoglou S."/>
            <person name="Begun D."/>
            <person name="Bhutkar A."/>
            <person name="Blanco E."/>
            <person name="Bosak S.A."/>
            <person name="Bradley R.K."/>
            <person name="Brand A.D."/>
            <person name="Brent M.R."/>
            <person name="Brooks A.N."/>
            <person name="Brown R.H."/>
            <person name="Butlin R.K."/>
            <person name="Caggese C."/>
            <person name="Calvi B.R."/>
            <person name="Bernardo de Carvalho A."/>
            <person name="Caspi A."/>
            <person name="Castrezana S."/>
            <person name="Celniker S.E."/>
            <person name="Chang J.L."/>
            <person name="Chapple C."/>
            <person name="Chatterji S."/>
            <person name="Chinwalla A."/>
            <person name="Civetta A."/>
            <person name="Clifton S.W."/>
            <person name="Comeron J.M."/>
            <person name="Costello J.C."/>
            <person name="Coyne J.A."/>
            <person name="Daub J."/>
            <person name="David R.G."/>
            <person name="Delcher A.L."/>
            <person name="Delehaunty K."/>
            <person name="Do C.B."/>
            <person name="Ebling H."/>
            <person name="Edwards K."/>
            <person name="Eickbush T."/>
            <person name="Evans J.D."/>
            <person name="Filipski A."/>
            <person name="Findeiss S."/>
            <person name="Freyhult E."/>
            <person name="Fulton L."/>
            <person name="Fulton R."/>
            <person name="Garcia A.C."/>
            <person name="Gardiner A."/>
            <person name="Garfield D.A."/>
            <person name="Garvin B.E."/>
            <person name="Gibson G."/>
            <person name="Gilbert D."/>
            <person name="Gnerre S."/>
            <person name="Godfrey J."/>
            <person name="Good R."/>
            <person name="Gotea V."/>
            <person name="Gravely B."/>
            <person name="Greenberg A.J."/>
            <person name="Griffiths-Jones S."/>
            <person name="Gross S."/>
            <person name="Guigo R."/>
            <person name="Gustafson E.A."/>
            <person name="Haerty W."/>
            <person name="Hahn M.W."/>
            <person name="Halligan D.L."/>
            <person name="Halpern A.L."/>
            <person name="Halter G.M."/>
            <person name="Han M.V."/>
            <person name="Heger A."/>
            <person name="Hillier L."/>
            <person name="Hinrichs A.S."/>
            <person name="Holmes I."/>
            <person name="Hoskins R.A."/>
            <person name="Hubisz M.J."/>
            <person name="Hultmark D."/>
            <person name="Huntley M.A."/>
            <person name="Jaffe D.B."/>
            <person name="Jagadeeshan S."/>
            <person name="Jeck W.R."/>
            <person name="Johnson J."/>
            <person name="Jones C.D."/>
            <person name="Jordan W.C."/>
            <person name="Karpen G.H."/>
            <person name="Kataoka E."/>
            <person name="Keightley P.D."/>
            <person name="Kheradpour P."/>
            <person name="Kirkness E.F."/>
            <person name="Koerich L.B."/>
            <person name="Kristiansen K."/>
            <person name="Kudrna D."/>
            <person name="Kulathinal R.J."/>
            <person name="Kumar S."/>
            <person name="Kwok R."/>
            <person name="Lander E."/>
            <person name="Langley C.H."/>
            <person name="Lapoint R."/>
            <person name="Lazzaro B.P."/>
            <person name="Lee S.J."/>
            <person name="Levesque L."/>
            <person name="Li R."/>
            <person name="Lin C.F."/>
            <person name="Lin M.F."/>
            <person name="Lindblad-Toh K."/>
            <person name="Llopart A."/>
            <person name="Long M."/>
            <person name="Low L."/>
            <person name="Lozovsky E."/>
            <person name="Lu J."/>
            <person name="Luo M."/>
            <person name="Machado C.A."/>
            <person name="Makalowski W."/>
            <person name="Marzo M."/>
            <person name="Matsuda M."/>
            <person name="Matzkin L."/>
            <person name="McAllister B."/>
            <person name="McBride C.S."/>
            <person name="McKernan B."/>
            <person name="McKernan K."/>
            <person name="Mendez-Lago M."/>
            <person name="Minx P."/>
            <person name="Mollenhauer M.U."/>
            <person name="Montooth K."/>
            <person name="Mount S.M."/>
            <person name="Mu X."/>
            <person name="Myers E."/>
            <person name="Negre B."/>
            <person name="Newfeld S."/>
            <person name="Nielsen R."/>
            <person name="Noor M.A."/>
            <person name="O'Grady P."/>
            <person name="Pachter L."/>
            <person name="Papaceit M."/>
            <person name="Parisi M.J."/>
            <person name="Parisi M."/>
            <person name="Parts L."/>
            <person name="Pedersen J.S."/>
            <person name="Pesole G."/>
            <person name="Phillippy A.M."/>
            <person name="Ponting C.P."/>
            <person name="Pop M."/>
            <person name="Porcelli D."/>
            <person name="Powell J.R."/>
            <person name="Prohaska S."/>
            <person name="Pruitt K."/>
            <person name="Puig M."/>
            <person name="Quesneville H."/>
            <person name="Ram K.R."/>
            <person name="Rand D."/>
            <person name="Rasmussen M.D."/>
            <person name="Reed L.K."/>
            <person name="Reenan R."/>
            <person name="Reily A."/>
            <person name="Remington K.A."/>
            <person name="Rieger T.T."/>
            <person name="Ritchie M.G."/>
            <person name="Robin C."/>
            <person name="Rogers Y.H."/>
            <person name="Rohde C."/>
            <person name="Rozas J."/>
            <person name="Rubenfield M.J."/>
            <person name="Ruiz A."/>
            <person name="Russo S."/>
            <person name="Salzberg S.L."/>
            <person name="Sanchez-Gracia A."/>
            <person name="Saranga D.J."/>
            <person name="Sato H."/>
            <person name="Schaeffer S.W."/>
            <person name="Schatz M.C."/>
            <person name="Schlenke T."/>
            <person name="Schwartz R."/>
            <person name="Segarra C."/>
            <person name="Singh R.S."/>
            <person name="Sirot L."/>
            <person name="Sirota M."/>
            <person name="Sisneros N.B."/>
            <person name="Smith C.D."/>
            <person name="Smith T.F."/>
            <person name="Spieth J."/>
            <person name="Stage D.E."/>
            <person name="Stark A."/>
            <person name="Stephan W."/>
            <person name="Strausberg R.L."/>
            <person name="Strempel S."/>
            <person name="Sturgill D."/>
            <person name="Sutton G."/>
            <person name="Sutton G.G."/>
            <person name="Tao W."/>
            <person name="Teichmann S."/>
            <person name="Tobari Y.N."/>
            <person name="Tomimura Y."/>
            <person name="Tsolas J.M."/>
            <person name="Valente V.L."/>
            <person name="Venter E."/>
            <person name="Venter J.C."/>
            <person name="Vicario S."/>
            <person name="Vieira F.G."/>
            <person name="Vilella A.J."/>
            <person name="Villasante A."/>
            <person name="Walenz B."/>
            <person name="Wang J."/>
            <person name="Wasserman M."/>
            <person name="Watts T."/>
            <person name="Wilson D."/>
            <person name="Wilson R.K."/>
            <person name="Wing R.A."/>
            <person name="Wolfner M.F."/>
            <person name="Wong A."/>
            <person name="Wong G.K."/>
            <person name="Wu C.I."/>
            <person name="Wu G."/>
            <person name="Yamamoto D."/>
            <person name="Yang H.P."/>
            <person name="Yang S.P."/>
            <person name="Yorke J.A."/>
            <person name="Yoshida K."/>
            <person name="Zdobnov E."/>
            <person name="Zhang P."/>
            <person name="Zhang Y."/>
            <person name="Zimin A.V."/>
            <person name="Baldwin J."/>
            <person name="Abdouelleil A."/>
            <person name="Abdulkadir J."/>
            <person name="Abebe A."/>
            <person name="Abera B."/>
            <person name="Abreu J."/>
            <person name="Acer S.C."/>
            <person name="Aftuck L."/>
            <person name="Alexander A."/>
            <person name="An P."/>
            <person name="Anderson E."/>
            <person name="Anderson S."/>
            <person name="Arachi H."/>
            <person name="Azer M."/>
            <person name="Bachantsang P."/>
            <person name="Barry A."/>
            <person name="Bayul T."/>
            <person name="Berlin A."/>
            <person name="Bessette D."/>
            <person name="Bloom T."/>
            <person name="Blye J."/>
            <person name="Boguslavskiy L."/>
            <person name="Bonnet C."/>
            <person name="Boukhgalter B."/>
            <person name="Bourzgui I."/>
            <person name="Brown A."/>
            <person name="Cahill P."/>
            <person name="Channer S."/>
            <person name="Cheshatsang Y."/>
            <person name="Chuda L."/>
            <person name="Citroen M."/>
            <person name="Collymore A."/>
            <person name="Cooke P."/>
            <person name="Costello M."/>
            <person name="D'Aco K."/>
            <person name="Daza R."/>
            <person name="De Haan G."/>
            <person name="DeGray S."/>
            <person name="DeMaso C."/>
            <person name="Dhargay N."/>
            <person name="Dooley K."/>
            <person name="Dooley E."/>
            <person name="Doricent M."/>
            <person name="Dorje P."/>
            <person name="Dorjee K."/>
            <person name="Dupes A."/>
            <person name="Elong R."/>
            <person name="Falk J."/>
            <person name="Farina A."/>
            <person name="Faro S."/>
            <person name="Ferguson D."/>
            <person name="Fisher S."/>
            <person name="Foley C.D."/>
            <person name="Franke A."/>
            <person name="Friedrich D."/>
            <person name="Gadbois L."/>
            <person name="Gearin G."/>
            <person name="Gearin C.R."/>
            <person name="Giannoukos G."/>
            <person name="Goode T."/>
            <person name="Graham J."/>
            <person name="Grandbois E."/>
            <person name="Grewal S."/>
            <person name="Gyaltsen K."/>
            <person name="Hafez N."/>
            <person name="Hagos B."/>
            <person name="Hall J."/>
            <person name="Henson C."/>
            <person name="Hollinger A."/>
            <person name="Honan T."/>
            <person name="Huard M.D."/>
            <person name="Hughes L."/>
            <person name="Hurhula B."/>
            <person name="Husby M.E."/>
            <person name="Kamat A."/>
            <person name="Kanga B."/>
            <person name="Kashin S."/>
            <person name="Khazanovich D."/>
            <person name="Kisner P."/>
            <person name="Lance K."/>
            <person name="Lara M."/>
            <person name="Lee W."/>
            <person name="Lennon N."/>
            <person name="Letendre F."/>
            <person name="LeVine R."/>
            <person name="Lipovsky A."/>
            <person name="Liu X."/>
            <person name="Liu J."/>
            <person name="Liu S."/>
            <person name="Lokyitsang T."/>
            <person name="Lokyitsang Y."/>
            <person name="Lubonja R."/>
            <person name="Lui A."/>
            <person name="MacDonald P."/>
            <person name="Magnisalis V."/>
            <person name="Maru K."/>
            <person name="Matthews C."/>
            <person name="McCusker W."/>
            <person name="McDonough S."/>
            <person name="Mehta T."/>
            <person name="Meldrim J."/>
            <person name="Meneus L."/>
            <person name="Mihai O."/>
            <person name="Mihalev A."/>
            <person name="Mihova T."/>
            <person name="Mittelman R."/>
            <person name="Mlenga V."/>
            <person name="Montmayeur A."/>
            <person name="Mulrain L."/>
            <person name="Navidi A."/>
            <person name="Naylor J."/>
            <person name="Negash T."/>
            <person name="Nguyen T."/>
            <person name="Nguyen N."/>
            <person name="Nicol R."/>
            <person name="Norbu C."/>
            <person name="Norbu N."/>
            <person name="Novod N."/>
            <person name="O'Neill B."/>
            <person name="Osman S."/>
            <person name="Markiewicz E."/>
            <person name="Oyono O.L."/>
            <person name="Patti C."/>
            <person name="Phunkhang P."/>
            <person name="Pierre F."/>
            <person name="Priest M."/>
            <person name="Raghuraman S."/>
            <person name="Rege F."/>
            <person name="Reyes R."/>
            <person name="Rise C."/>
            <person name="Rogov P."/>
            <person name="Ross K."/>
            <person name="Ryan E."/>
            <person name="Settipalli S."/>
            <person name="Shea T."/>
            <person name="Sherpa N."/>
            <person name="Shi L."/>
            <person name="Shih D."/>
            <person name="Sparrow T."/>
            <person name="Spaulding J."/>
            <person name="Stalker J."/>
            <person name="Stange-Thomann N."/>
            <person name="Stavropoulos S."/>
            <person name="Stone C."/>
            <person name="Strader C."/>
            <person name="Tesfaye S."/>
            <person name="Thomson T."/>
            <person name="Thoulutsang Y."/>
            <person name="Thoulutsang D."/>
            <person name="Topham K."/>
            <person name="Topping I."/>
            <person name="Tsamla T."/>
            <person name="Vassiliev H."/>
            <person name="Vo A."/>
            <person name="Wangchuk T."/>
            <person name="Wangdi T."/>
            <person name="Weiand M."/>
            <person name="Wilkinson J."/>
            <person name="Wilson A."/>
            <person name="Yadav S."/>
            <person name="Young G."/>
            <person name="Yu Q."/>
            <person name="Zembek L."/>
            <person name="Zhong D."/>
            <person name="Zimmer A."/>
            <person name="Zwirko Z."/>
            <person name="Jaffe D.B."/>
            <person name="Alvarez P."/>
            <person name="Brockman W."/>
            <person name="Butler J."/>
            <person name="Chin C."/>
            <person name="Gnerre S."/>
            <person name="Grabherr M."/>
            <person name="Kleber M."/>
            <person name="Mauceli E."/>
            <person name="MacCallum I."/>
        </authorList>
    </citation>
    <scope>NUCLEOTIDE SEQUENCE [LARGE SCALE GENOMIC DNA]</scope>
    <source>
        <strain evidence="9">Tucson 14024-0371.13</strain>
    </source>
</reference>
<evidence type="ECO:0000259" key="7">
    <source>
        <dbReference type="PROSITE" id="PS50250"/>
    </source>
</evidence>
<evidence type="ECO:0008006" key="10">
    <source>
        <dbReference type="Google" id="ProtNLM"/>
    </source>
</evidence>
<dbReference type="FunCoup" id="B3MW55">
    <property type="interactions" value="213"/>
</dbReference>